<keyword evidence="5" id="KW-0819">tRNA processing</keyword>
<sequence>MTKILLLDAATEALSVALSNDLDNAHFEVCPQQHSQKMLPLIDSALQKASLSLNALDAIAFGRGPGSFTGVRVGVSVTQGLAYSANLPVIGISNLQIMAQQAFDTSDAEYVISTIDARMGEIYYAEFKRGEDNLAEFTSEERVLKPEEVTLPEVKAVIVGTGCQTYKTQFTNEKHTIADNITLPNAKYMAKIAEKELTKNNTVQAQDAQPVYVRDTVTWKKLPGRE</sequence>
<proteinExistence type="inferred from homology"/>
<comment type="similarity">
    <text evidence="2">Belongs to the KAE1 / TsaD family. TsaB subfamily.</text>
</comment>
<evidence type="ECO:0000256" key="1">
    <source>
        <dbReference type="ARBA" id="ARBA00004496"/>
    </source>
</evidence>
<dbReference type="STRING" id="1348114.OM33_18760"/>
<dbReference type="AlphaFoldDB" id="A0A0A7EM46"/>
<dbReference type="NCBIfam" id="TIGR03725">
    <property type="entry name" value="T6A_YeaZ"/>
    <property type="match status" value="1"/>
</dbReference>
<dbReference type="InterPro" id="IPR043129">
    <property type="entry name" value="ATPase_NBD"/>
</dbReference>
<keyword evidence="4" id="KW-0963">Cytoplasm</keyword>
<evidence type="ECO:0000259" key="7">
    <source>
        <dbReference type="Pfam" id="PF00814"/>
    </source>
</evidence>
<dbReference type="Gene3D" id="3.30.420.40">
    <property type="match status" value="2"/>
</dbReference>
<dbReference type="GO" id="GO:0002949">
    <property type="term" value="P:tRNA threonylcarbamoyladenosine modification"/>
    <property type="evidence" value="ECO:0007669"/>
    <property type="project" value="InterPro"/>
</dbReference>
<dbReference type="InterPro" id="IPR000905">
    <property type="entry name" value="Gcp-like_dom"/>
</dbReference>
<dbReference type="PANTHER" id="PTHR11735:SF11">
    <property type="entry name" value="TRNA THREONYLCARBAMOYLADENOSINE BIOSYNTHESIS PROTEIN TSAB"/>
    <property type="match status" value="1"/>
</dbReference>
<dbReference type="Proteomes" id="UP000030341">
    <property type="component" value="Chromosome 2"/>
</dbReference>
<dbReference type="GO" id="GO:0005829">
    <property type="term" value="C:cytosol"/>
    <property type="evidence" value="ECO:0007669"/>
    <property type="project" value="TreeGrafter"/>
</dbReference>
<dbReference type="CDD" id="cd24032">
    <property type="entry name" value="ASKHA_NBD_TsaB"/>
    <property type="match status" value="1"/>
</dbReference>
<organism evidence="8 9">
    <name type="scientific">Pseudoalteromonas piratica</name>
    <dbReference type="NCBI Taxonomy" id="1348114"/>
    <lineage>
        <taxon>Bacteria</taxon>
        <taxon>Pseudomonadati</taxon>
        <taxon>Pseudomonadota</taxon>
        <taxon>Gammaproteobacteria</taxon>
        <taxon>Alteromonadales</taxon>
        <taxon>Pseudoalteromonadaceae</taxon>
        <taxon>Pseudoalteromonas</taxon>
    </lineage>
</organism>
<dbReference type="OrthoDB" id="9809995at2"/>
<evidence type="ECO:0000256" key="3">
    <source>
        <dbReference type="ARBA" id="ARBA00019012"/>
    </source>
</evidence>
<evidence type="ECO:0000313" key="8">
    <source>
        <dbReference type="EMBL" id="AIY67111.1"/>
    </source>
</evidence>
<dbReference type="InterPro" id="IPR022496">
    <property type="entry name" value="T6A_TsaB"/>
</dbReference>
<dbReference type="EMBL" id="CP009889">
    <property type="protein sequence ID" value="AIY67111.1"/>
    <property type="molecule type" value="Genomic_DNA"/>
</dbReference>
<dbReference type="KEGG" id="pseo:OM33_18760"/>
<dbReference type="SUPFAM" id="SSF53067">
    <property type="entry name" value="Actin-like ATPase domain"/>
    <property type="match status" value="2"/>
</dbReference>
<gene>
    <name evidence="8" type="ORF">OM33_18760</name>
</gene>
<evidence type="ECO:0000256" key="4">
    <source>
        <dbReference type="ARBA" id="ARBA00022490"/>
    </source>
</evidence>
<dbReference type="RefSeq" id="WP_040135903.1">
    <property type="nucleotide sequence ID" value="NZ_CP009889.1"/>
</dbReference>
<name>A0A0A7EM46_9GAMM</name>
<dbReference type="PANTHER" id="PTHR11735">
    <property type="entry name" value="TRNA N6-ADENOSINE THREONYLCARBAMOYLTRANSFERASE"/>
    <property type="match status" value="1"/>
</dbReference>
<reference evidence="8 9" key="1">
    <citation type="submission" date="2014-11" db="EMBL/GenBank/DDBJ databases">
        <title>Complete Genome Sequence of Pseudoalteromonas sp. Strain OCN003 Isolated from Kaneohe Bay, Oahu, Hawaii.</title>
        <authorList>
            <person name="Beurmann S."/>
            <person name="Videau P."/>
            <person name="Ushijima B."/>
            <person name="Smith A.M."/>
            <person name="Aeby G.S."/>
            <person name="Callahan S.M."/>
            <person name="Belcaid M."/>
        </authorList>
    </citation>
    <scope>NUCLEOTIDE SEQUENCE [LARGE SCALE GENOMIC DNA]</scope>
    <source>
        <strain evidence="8 9">OCN003</strain>
    </source>
</reference>
<dbReference type="eggNOG" id="COG1214">
    <property type="taxonomic scope" value="Bacteria"/>
</dbReference>
<evidence type="ECO:0000256" key="2">
    <source>
        <dbReference type="ARBA" id="ARBA00010493"/>
    </source>
</evidence>
<keyword evidence="9" id="KW-1185">Reference proteome</keyword>
<protein>
    <recommendedName>
        <fullName evidence="3">tRNA threonylcarbamoyladenosine biosynthesis protein TsaB</fullName>
    </recommendedName>
    <alternativeName>
        <fullName evidence="6">t(6)A37 threonylcarbamoyladenosine biosynthesis protein TsaB</fullName>
    </alternativeName>
</protein>
<dbReference type="Pfam" id="PF00814">
    <property type="entry name" value="TsaD"/>
    <property type="match status" value="1"/>
</dbReference>
<evidence type="ECO:0000313" key="9">
    <source>
        <dbReference type="Proteomes" id="UP000030341"/>
    </source>
</evidence>
<dbReference type="HOGENOM" id="CLU_064886_2_0_6"/>
<comment type="subcellular location">
    <subcellularLocation>
        <location evidence="1">Cytoplasm</location>
    </subcellularLocation>
</comment>
<accession>A0A0A7EM46</accession>
<evidence type="ECO:0000256" key="6">
    <source>
        <dbReference type="ARBA" id="ARBA00032446"/>
    </source>
</evidence>
<evidence type="ECO:0000256" key="5">
    <source>
        <dbReference type="ARBA" id="ARBA00022694"/>
    </source>
</evidence>
<dbReference type="FunFam" id="3.30.420.40:FF:000097">
    <property type="entry name" value="tRNA threonylcarbamoyladenosine biosynthesis protein TsaB"/>
    <property type="match status" value="1"/>
</dbReference>
<feature type="domain" description="Gcp-like" evidence="7">
    <location>
        <begin position="28"/>
        <end position="217"/>
    </location>
</feature>